<gene>
    <name evidence="1" type="ORF">DAPPUDRAFT_239041</name>
</gene>
<dbReference type="KEGG" id="dpx:DAPPUDRAFT_239041"/>
<proteinExistence type="predicted"/>
<dbReference type="Proteomes" id="UP000000305">
    <property type="component" value="Unassembled WGS sequence"/>
</dbReference>
<dbReference type="EMBL" id="GL732535">
    <property type="protein sequence ID" value="EFX83924.1"/>
    <property type="molecule type" value="Genomic_DNA"/>
</dbReference>
<organism evidence="1 2">
    <name type="scientific">Daphnia pulex</name>
    <name type="common">Water flea</name>
    <dbReference type="NCBI Taxonomy" id="6669"/>
    <lineage>
        <taxon>Eukaryota</taxon>
        <taxon>Metazoa</taxon>
        <taxon>Ecdysozoa</taxon>
        <taxon>Arthropoda</taxon>
        <taxon>Crustacea</taxon>
        <taxon>Branchiopoda</taxon>
        <taxon>Diplostraca</taxon>
        <taxon>Cladocera</taxon>
        <taxon>Anomopoda</taxon>
        <taxon>Daphniidae</taxon>
        <taxon>Daphnia</taxon>
    </lineage>
</organism>
<name>E9G863_DAPPU</name>
<reference evidence="1 2" key="1">
    <citation type="journal article" date="2011" name="Science">
        <title>The ecoresponsive genome of Daphnia pulex.</title>
        <authorList>
            <person name="Colbourne J.K."/>
            <person name="Pfrender M.E."/>
            <person name="Gilbert D."/>
            <person name="Thomas W.K."/>
            <person name="Tucker A."/>
            <person name="Oakley T.H."/>
            <person name="Tokishita S."/>
            <person name="Aerts A."/>
            <person name="Arnold G.J."/>
            <person name="Basu M.K."/>
            <person name="Bauer D.J."/>
            <person name="Caceres C.E."/>
            <person name="Carmel L."/>
            <person name="Casola C."/>
            <person name="Choi J.H."/>
            <person name="Detter J.C."/>
            <person name="Dong Q."/>
            <person name="Dusheyko S."/>
            <person name="Eads B.D."/>
            <person name="Frohlich T."/>
            <person name="Geiler-Samerotte K.A."/>
            <person name="Gerlach D."/>
            <person name="Hatcher P."/>
            <person name="Jogdeo S."/>
            <person name="Krijgsveld J."/>
            <person name="Kriventseva E.V."/>
            <person name="Kultz D."/>
            <person name="Laforsch C."/>
            <person name="Lindquist E."/>
            <person name="Lopez J."/>
            <person name="Manak J.R."/>
            <person name="Muller J."/>
            <person name="Pangilinan J."/>
            <person name="Patwardhan R.P."/>
            <person name="Pitluck S."/>
            <person name="Pritham E.J."/>
            <person name="Rechtsteiner A."/>
            <person name="Rho M."/>
            <person name="Rogozin I.B."/>
            <person name="Sakarya O."/>
            <person name="Salamov A."/>
            <person name="Schaack S."/>
            <person name="Shapiro H."/>
            <person name="Shiga Y."/>
            <person name="Skalitzky C."/>
            <person name="Smith Z."/>
            <person name="Souvorov A."/>
            <person name="Sung W."/>
            <person name="Tang Z."/>
            <person name="Tsuchiya D."/>
            <person name="Tu H."/>
            <person name="Vos H."/>
            <person name="Wang M."/>
            <person name="Wolf Y.I."/>
            <person name="Yamagata H."/>
            <person name="Yamada T."/>
            <person name="Ye Y."/>
            <person name="Shaw J.R."/>
            <person name="Andrews J."/>
            <person name="Crease T.J."/>
            <person name="Tang H."/>
            <person name="Lucas S.M."/>
            <person name="Robertson H.M."/>
            <person name="Bork P."/>
            <person name="Koonin E.V."/>
            <person name="Zdobnov E.M."/>
            <person name="Grigoriev I.V."/>
            <person name="Lynch M."/>
            <person name="Boore J.L."/>
        </authorList>
    </citation>
    <scope>NUCLEOTIDE SEQUENCE [LARGE SCALE GENOMIC DNA]</scope>
</reference>
<protein>
    <submittedName>
        <fullName evidence="1">Uncharacterized protein</fullName>
    </submittedName>
</protein>
<dbReference type="InParanoid" id="E9G863"/>
<dbReference type="AlphaFoldDB" id="E9G863"/>
<dbReference type="HOGENOM" id="CLU_2361828_0_0_1"/>
<evidence type="ECO:0000313" key="1">
    <source>
        <dbReference type="EMBL" id="EFX83924.1"/>
    </source>
</evidence>
<keyword evidence="2" id="KW-1185">Reference proteome</keyword>
<accession>E9G863</accession>
<sequence length="96" mass="10686">MKRLLRTPILIKQLRSTVSPVAIMIFLRFQNGGSLTTANGRPSLFPVIETRTEQTPPEVVGIVPRSSTRFPTSFFFHIASIHPFHSELPNCGPTTP</sequence>
<evidence type="ECO:0000313" key="2">
    <source>
        <dbReference type="Proteomes" id="UP000000305"/>
    </source>
</evidence>